<proteinExistence type="predicted"/>
<dbReference type="Proteomes" id="UP000824145">
    <property type="component" value="Unassembled WGS sequence"/>
</dbReference>
<evidence type="ECO:0000313" key="3">
    <source>
        <dbReference type="Proteomes" id="UP000824145"/>
    </source>
</evidence>
<evidence type="ECO:0000256" key="1">
    <source>
        <dbReference type="SAM" id="SignalP"/>
    </source>
</evidence>
<reference evidence="2" key="2">
    <citation type="journal article" date="2021" name="PeerJ">
        <title>Extensive microbial diversity within the chicken gut microbiome revealed by metagenomics and culture.</title>
        <authorList>
            <person name="Gilroy R."/>
            <person name="Ravi A."/>
            <person name="Getino M."/>
            <person name="Pursley I."/>
            <person name="Horton D.L."/>
            <person name="Alikhan N.F."/>
            <person name="Baker D."/>
            <person name="Gharbi K."/>
            <person name="Hall N."/>
            <person name="Watson M."/>
            <person name="Adriaenssens E.M."/>
            <person name="Foster-Nyarko E."/>
            <person name="Jarju S."/>
            <person name="Secka A."/>
            <person name="Antonio M."/>
            <person name="Oren A."/>
            <person name="Chaudhuri R.R."/>
            <person name="La Ragione R."/>
            <person name="Hildebrand F."/>
            <person name="Pallen M.J."/>
        </authorList>
    </citation>
    <scope>NUCLEOTIDE SEQUENCE</scope>
    <source>
        <strain evidence="2">9366</strain>
    </source>
</reference>
<accession>A0A9D1MMA5</accession>
<feature type="signal peptide" evidence="1">
    <location>
        <begin position="1"/>
        <end position="21"/>
    </location>
</feature>
<dbReference type="PROSITE" id="PS51257">
    <property type="entry name" value="PROKAR_LIPOPROTEIN"/>
    <property type="match status" value="1"/>
</dbReference>
<feature type="chain" id="PRO_5038833001" evidence="1">
    <location>
        <begin position="22"/>
        <end position="312"/>
    </location>
</feature>
<dbReference type="AlphaFoldDB" id="A0A9D1MMA5"/>
<protein>
    <submittedName>
        <fullName evidence="2">Uncharacterized protein</fullName>
    </submittedName>
</protein>
<comment type="caution">
    <text evidence="2">The sequence shown here is derived from an EMBL/GenBank/DDBJ whole genome shotgun (WGS) entry which is preliminary data.</text>
</comment>
<sequence length="312" mass="33899">MKKKLLIILALVLTIAVTVIAAACGNGTPAQSVLFNTASKVWGKDDGREILLFDVVRGETTIGTYEMTGECVIDVDIALGEETVEKARGTYFTSRLSVSENGVDTEIVTQSYLNTRFMVQKSYRKTTTVKEGVTTISEIIGTYNEDDYVYVYKVNDEEKRADEISHGDFTSSAYADNDFIYQLARLISVTGALSFDVPYYNYDVDGALSNVTMETVSATVIGTTAPSQEGEEAAKGFTGMRGDFADGTGKSYFGGTIGISLTRDFPGSGTSFTCDVITSVTEDGKNTALTYPLPGRITEDEITYLLKSETRE</sequence>
<evidence type="ECO:0000313" key="2">
    <source>
        <dbReference type="EMBL" id="HIU62761.1"/>
    </source>
</evidence>
<dbReference type="EMBL" id="DVNJ01000017">
    <property type="protein sequence ID" value="HIU62761.1"/>
    <property type="molecule type" value="Genomic_DNA"/>
</dbReference>
<reference evidence="2" key="1">
    <citation type="submission" date="2020-10" db="EMBL/GenBank/DDBJ databases">
        <authorList>
            <person name="Gilroy R."/>
        </authorList>
    </citation>
    <scope>NUCLEOTIDE SEQUENCE</scope>
    <source>
        <strain evidence="2">9366</strain>
    </source>
</reference>
<name>A0A9D1MMA5_9FIRM</name>
<gene>
    <name evidence="2" type="ORF">IAB07_03215</name>
</gene>
<keyword evidence="1" id="KW-0732">Signal</keyword>
<organism evidence="2 3">
    <name type="scientific">Candidatus Caccalectryoclostridium excrementigallinarum</name>
    <dbReference type="NCBI Taxonomy" id="2840710"/>
    <lineage>
        <taxon>Bacteria</taxon>
        <taxon>Bacillati</taxon>
        <taxon>Bacillota</taxon>
        <taxon>Clostridia</taxon>
        <taxon>Christensenellales</taxon>
        <taxon>Christensenellaceae</taxon>
        <taxon>Christensenellaceae incertae sedis</taxon>
        <taxon>Candidatus Caccalectryoclostridium</taxon>
    </lineage>
</organism>